<keyword evidence="2" id="KW-1185">Reference proteome</keyword>
<organism evidence="1 2">
    <name type="scientific">Dyadobacter linearis</name>
    <dbReference type="NCBI Taxonomy" id="2823330"/>
    <lineage>
        <taxon>Bacteria</taxon>
        <taxon>Pseudomonadati</taxon>
        <taxon>Bacteroidota</taxon>
        <taxon>Cytophagia</taxon>
        <taxon>Cytophagales</taxon>
        <taxon>Spirosomataceae</taxon>
        <taxon>Dyadobacter</taxon>
    </lineage>
</organism>
<gene>
    <name evidence="1" type="ORF">DYBT9623_04451</name>
</gene>
<sequence>MGDVEREGHNSGLTKLIGVITDSFGTFSDSFLGKKNPDQKKSFLEAMTRLEISTGKSEQYDLAGGRFTDERTDVQNNINNPLEDVALRAERRQFYQRVVGQQNLENITSVASEQLSEETDVSDEPVDSDWLNRFFQHAEGISSEEMQYVWGRILAGEIKKPNTYSYRTLEVIRLLTKADADEFTKLCSRSLTSLVDDIHFFPYTDKADDIKLPALYRLREAGLLLESDFASINFKAKTSAQMVVMYGFQHVLKVESPVGNNEFILKIRPFTVVGKELSKLVSPVDDFDAMISLATKIRNAGNIVEFGPIRTRDEFGIPDTFKKMEEW</sequence>
<protein>
    <recommendedName>
        <fullName evidence="3">DUF2806 domain-containing protein</fullName>
    </recommendedName>
</protein>
<evidence type="ECO:0008006" key="3">
    <source>
        <dbReference type="Google" id="ProtNLM"/>
    </source>
</evidence>
<name>A0ABM8UWP3_9BACT</name>
<dbReference type="InterPro" id="IPR021254">
    <property type="entry name" value="DUF2806"/>
</dbReference>
<evidence type="ECO:0000313" key="1">
    <source>
        <dbReference type="EMBL" id="CAG5072914.1"/>
    </source>
</evidence>
<reference evidence="1 2" key="1">
    <citation type="submission" date="2021-04" db="EMBL/GenBank/DDBJ databases">
        <authorList>
            <person name="Rodrigo-Torres L."/>
            <person name="Arahal R. D."/>
            <person name="Lucena T."/>
        </authorList>
    </citation>
    <scope>NUCLEOTIDE SEQUENCE [LARGE SCALE GENOMIC DNA]</scope>
    <source>
        <strain evidence="1 2">CECT 9623</strain>
    </source>
</reference>
<accession>A0ABM8UWP3</accession>
<dbReference type="Pfam" id="PF10987">
    <property type="entry name" value="DUF2806"/>
    <property type="match status" value="1"/>
</dbReference>
<dbReference type="RefSeq" id="WP_215235729.1">
    <property type="nucleotide sequence ID" value="NZ_CAJRAU010000007.1"/>
</dbReference>
<evidence type="ECO:0000313" key="2">
    <source>
        <dbReference type="Proteomes" id="UP000679725"/>
    </source>
</evidence>
<dbReference type="EMBL" id="CAJRAU010000007">
    <property type="protein sequence ID" value="CAG5072914.1"/>
    <property type="molecule type" value="Genomic_DNA"/>
</dbReference>
<dbReference type="Proteomes" id="UP000679725">
    <property type="component" value="Unassembled WGS sequence"/>
</dbReference>
<comment type="caution">
    <text evidence="1">The sequence shown here is derived from an EMBL/GenBank/DDBJ whole genome shotgun (WGS) entry which is preliminary data.</text>
</comment>
<proteinExistence type="predicted"/>